<proteinExistence type="predicted"/>
<dbReference type="InterPro" id="IPR025724">
    <property type="entry name" value="GAG-pre-integrase_dom"/>
</dbReference>
<feature type="domain" description="GAG-pre-integrase" evidence="1">
    <location>
        <begin position="189"/>
        <end position="222"/>
    </location>
</feature>
<gene>
    <name evidence="3" type="ORF">EPI10_024550</name>
</gene>
<feature type="domain" description="Retrovirus-related Pol polyprotein from transposon TNT 1-94-like beta-barrel" evidence="2">
    <location>
        <begin position="114"/>
        <end position="169"/>
    </location>
</feature>
<dbReference type="OrthoDB" id="422839at2759"/>
<dbReference type="EMBL" id="SMMG02000005">
    <property type="protein sequence ID" value="KAA3474244.1"/>
    <property type="molecule type" value="Genomic_DNA"/>
</dbReference>
<protein>
    <submittedName>
        <fullName evidence="3">Golgin subfamily A member 3-like</fullName>
    </submittedName>
</protein>
<dbReference type="AlphaFoldDB" id="A0A5B6VZ26"/>
<dbReference type="Proteomes" id="UP000325315">
    <property type="component" value="Unassembled WGS sequence"/>
</dbReference>
<dbReference type="Pfam" id="PF13976">
    <property type="entry name" value="gag_pre-integrs"/>
    <property type="match status" value="1"/>
</dbReference>
<evidence type="ECO:0000313" key="4">
    <source>
        <dbReference type="Proteomes" id="UP000325315"/>
    </source>
</evidence>
<accession>A0A5B6VZ26</accession>
<comment type="caution">
    <text evidence="3">The sequence shown here is derived from an EMBL/GenBank/DDBJ whole genome shotgun (WGS) entry which is preliminary data.</text>
</comment>
<name>A0A5B6VZ26_9ROSI</name>
<evidence type="ECO:0000313" key="3">
    <source>
        <dbReference type="EMBL" id="KAA3474244.1"/>
    </source>
</evidence>
<evidence type="ECO:0000259" key="1">
    <source>
        <dbReference type="Pfam" id="PF13976"/>
    </source>
</evidence>
<evidence type="ECO:0000259" key="2">
    <source>
        <dbReference type="Pfam" id="PF22936"/>
    </source>
</evidence>
<organism evidence="3 4">
    <name type="scientific">Gossypium australe</name>
    <dbReference type="NCBI Taxonomy" id="47621"/>
    <lineage>
        <taxon>Eukaryota</taxon>
        <taxon>Viridiplantae</taxon>
        <taxon>Streptophyta</taxon>
        <taxon>Embryophyta</taxon>
        <taxon>Tracheophyta</taxon>
        <taxon>Spermatophyta</taxon>
        <taxon>Magnoliopsida</taxon>
        <taxon>eudicotyledons</taxon>
        <taxon>Gunneridae</taxon>
        <taxon>Pentapetalae</taxon>
        <taxon>rosids</taxon>
        <taxon>malvids</taxon>
        <taxon>Malvales</taxon>
        <taxon>Malvaceae</taxon>
        <taxon>Malvoideae</taxon>
        <taxon>Gossypium</taxon>
    </lineage>
</organism>
<dbReference type="Pfam" id="PF22936">
    <property type="entry name" value="Pol_BBD"/>
    <property type="match status" value="1"/>
</dbReference>
<sequence length="224" mass="25974">MVVVNDNRLLGDQFANSRIVEKVIKTLLERLERPVHDLSIRADKCLVCSKTEESQENLSSQKQRIVDLLELQRKERLDIQETKAKERWRKNEESSMLSLQENHSFGEILVAKGWLIDSGCTNHMTLEESIFRKIDRSFISKVKIGNDELIQGKGKGDVLLNTPSSTKVHYIRLVGIESYYSLNERQKLSVDETNLYHKRLGHVNYKSLNQMCKTNLIKNMTKIE</sequence>
<reference evidence="4" key="1">
    <citation type="journal article" date="2019" name="Plant Biotechnol. J.">
        <title>Genome sequencing of the Australian wild diploid species Gossypium australe highlights disease resistance and delayed gland morphogenesis.</title>
        <authorList>
            <person name="Cai Y."/>
            <person name="Cai X."/>
            <person name="Wang Q."/>
            <person name="Wang P."/>
            <person name="Zhang Y."/>
            <person name="Cai C."/>
            <person name="Xu Y."/>
            <person name="Wang K."/>
            <person name="Zhou Z."/>
            <person name="Wang C."/>
            <person name="Geng S."/>
            <person name="Li B."/>
            <person name="Dong Q."/>
            <person name="Hou Y."/>
            <person name="Wang H."/>
            <person name="Ai P."/>
            <person name="Liu Z."/>
            <person name="Yi F."/>
            <person name="Sun M."/>
            <person name="An G."/>
            <person name="Cheng J."/>
            <person name="Zhang Y."/>
            <person name="Shi Q."/>
            <person name="Xie Y."/>
            <person name="Shi X."/>
            <person name="Chang Y."/>
            <person name="Huang F."/>
            <person name="Chen Y."/>
            <person name="Hong S."/>
            <person name="Mi L."/>
            <person name="Sun Q."/>
            <person name="Zhang L."/>
            <person name="Zhou B."/>
            <person name="Peng R."/>
            <person name="Zhang X."/>
            <person name="Liu F."/>
        </authorList>
    </citation>
    <scope>NUCLEOTIDE SEQUENCE [LARGE SCALE GENOMIC DNA]</scope>
    <source>
        <strain evidence="4">cv. PA1801</strain>
    </source>
</reference>
<keyword evidence="4" id="KW-1185">Reference proteome</keyword>
<dbReference type="InterPro" id="IPR054722">
    <property type="entry name" value="PolX-like_BBD"/>
</dbReference>